<dbReference type="EMBL" id="CP018092">
    <property type="protein sequence ID" value="ATS17633.1"/>
    <property type="molecule type" value="Genomic_DNA"/>
</dbReference>
<dbReference type="Gene3D" id="3.40.50.20">
    <property type="match status" value="1"/>
</dbReference>
<gene>
    <name evidence="3" type="ORF">BRW62_01495</name>
</gene>
<dbReference type="InterPro" id="IPR005184">
    <property type="entry name" value="DUF306_Meta_HslJ"/>
</dbReference>
<dbReference type="Pfam" id="PF03724">
    <property type="entry name" value="META"/>
    <property type="match status" value="1"/>
</dbReference>
<accession>A0A2D2PZI3</accession>
<dbReference type="PANTHER" id="PTHR35535:SF1">
    <property type="entry name" value="HEAT SHOCK PROTEIN HSLJ"/>
    <property type="match status" value="1"/>
</dbReference>
<keyword evidence="1" id="KW-0067">ATP-binding</keyword>
<dbReference type="GO" id="GO:0046872">
    <property type="term" value="F:metal ion binding"/>
    <property type="evidence" value="ECO:0007669"/>
    <property type="project" value="InterPro"/>
</dbReference>
<dbReference type="SUPFAM" id="SSF56059">
    <property type="entry name" value="Glutathione synthetase ATP-binding domain-like"/>
    <property type="match status" value="1"/>
</dbReference>
<proteinExistence type="predicted"/>
<dbReference type="Gene3D" id="3.30.1490.20">
    <property type="entry name" value="ATP-grasp fold, A domain"/>
    <property type="match status" value="1"/>
</dbReference>
<dbReference type="AlphaFoldDB" id="A0A2D2PZI3"/>
<dbReference type="Gene3D" id="2.40.128.270">
    <property type="match status" value="1"/>
</dbReference>
<dbReference type="RefSeq" id="WP_099797862.1">
    <property type="nucleotide sequence ID" value="NZ_CP018092.1"/>
</dbReference>
<sequence>MKQKVAVAIGTGDEQSYFINLAKKLGCFVIGFDKSINSKGSSICDVFYPICISDVDKIINTLEKYKPKFVIPSPIGKRLTTIGLIHDYFQINSFNHFATESVTNKLIFSQLLKRLNIPHPQTRIFQDIDQIIANFDQIDFPVIAKPNEGSGSRGVFIIKNKNSILDFKNYYNQNKRWQLRRIGTNQEVTLDSVFLEFDAAQQRVRGFSGCNYFNGGYRLTDHGLTFGAIASTKRACLEAPIQTIEMAFYEALGQTTRYHLAGDQLHFYGGDRLLLTFQPIP</sequence>
<dbReference type="OrthoDB" id="5382360at2"/>
<name>A0A2D2PZI3_PARLV</name>
<dbReference type="InterPro" id="IPR038670">
    <property type="entry name" value="HslJ-like_sf"/>
</dbReference>
<dbReference type="KEGG" id="slw:BRW62_01495"/>
<dbReference type="Pfam" id="PF08443">
    <property type="entry name" value="RimK"/>
    <property type="match status" value="1"/>
</dbReference>
<dbReference type="InterPro" id="IPR011761">
    <property type="entry name" value="ATP-grasp"/>
</dbReference>
<protein>
    <recommendedName>
        <fullName evidence="2">ATP-grasp domain-containing protein</fullName>
    </recommendedName>
</protein>
<evidence type="ECO:0000313" key="3">
    <source>
        <dbReference type="EMBL" id="ATS17633.1"/>
    </source>
</evidence>
<dbReference type="PROSITE" id="PS50975">
    <property type="entry name" value="ATP_GRASP"/>
    <property type="match status" value="1"/>
</dbReference>
<evidence type="ECO:0000259" key="2">
    <source>
        <dbReference type="PROSITE" id="PS50975"/>
    </source>
</evidence>
<evidence type="ECO:0000313" key="4">
    <source>
        <dbReference type="Proteomes" id="UP000231057"/>
    </source>
</evidence>
<dbReference type="InterPro" id="IPR013651">
    <property type="entry name" value="ATP-grasp_RimK-type"/>
</dbReference>
<reference evidence="3 4" key="1">
    <citation type="submission" date="2016-11" db="EMBL/GenBank/DDBJ databases">
        <title>Complete genome sequence of thermophilic cyanobacteria strain Synechococcus sp. PCC6715.</title>
        <authorList>
            <person name="Tang J."/>
            <person name="Daroch M."/>
            <person name="Liang Y."/>
            <person name="Jiang D."/>
            <person name="Shah M."/>
        </authorList>
    </citation>
    <scope>NUCLEOTIDE SEQUENCE [LARGE SCALE GENOMIC DNA]</scope>
    <source>
        <strain evidence="3 4">PCC 6715</strain>
    </source>
</reference>
<dbReference type="InterPro" id="IPR013815">
    <property type="entry name" value="ATP_grasp_subdomain_1"/>
</dbReference>
<keyword evidence="4" id="KW-1185">Reference proteome</keyword>
<feature type="domain" description="ATP-grasp" evidence="2">
    <location>
        <begin position="109"/>
        <end position="160"/>
    </location>
</feature>
<dbReference type="GO" id="GO:0005524">
    <property type="term" value="F:ATP binding"/>
    <property type="evidence" value="ECO:0007669"/>
    <property type="project" value="UniProtKB-UniRule"/>
</dbReference>
<organism evidence="3 4">
    <name type="scientific">Parathermosynechococcus lividus PCC 6715</name>
    <dbReference type="NCBI Taxonomy" id="1917166"/>
    <lineage>
        <taxon>Bacteria</taxon>
        <taxon>Bacillati</taxon>
        <taxon>Cyanobacteriota</taxon>
        <taxon>Cyanophyceae</taxon>
        <taxon>Acaryochloridales</taxon>
        <taxon>Thermosynechococcaceae</taxon>
        <taxon>Parathermosynechococcus</taxon>
    </lineage>
</organism>
<keyword evidence="1" id="KW-0547">Nucleotide-binding</keyword>
<evidence type="ECO:0000256" key="1">
    <source>
        <dbReference type="PROSITE-ProRule" id="PRU00409"/>
    </source>
</evidence>
<dbReference type="Proteomes" id="UP000231057">
    <property type="component" value="Chromosome"/>
</dbReference>
<dbReference type="PANTHER" id="PTHR35535">
    <property type="entry name" value="HEAT SHOCK PROTEIN HSLJ"/>
    <property type="match status" value="1"/>
</dbReference>
<reference evidence="4" key="2">
    <citation type="journal article" date="2022" name="Front. Microbiol.">
        <title>Comparative Genomic Analysis Revealed Distinct Molecular Components and Organization of CO2-Concentrating Mechanism in Thermophilic Cyanobacteria.</title>
        <authorList>
            <person name="Tang J."/>
            <person name="Zhou H."/>
            <person name="Yao D."/>
            <person name="Riaz S."/>
            <person name="You D."/>
            <person name="Klepacz-Smolka A."/>
            <person name="Daroch M."/>
        </authorList>
    </citation>
    <scope>NUCLEOTIDE SEQUENCE [LARGE SCALE GENOMIC DNA]</scope>
    <source>
        <strain evidence="4">PCC 6715</strain>
    </source>
</reference>
<dbReference type="InterPro" id="IPR053147">
    <property type="entry name" value="Hsp_HslJ-like"/>
</dbReference>